<sequence length="67" mass="7370">MGDRLTITLDNKKVLKHLKAHPKITSLGLVAGINKTTQGRLQKSLNNWIEAGEDFPALVARVSKVFS</sequence>
<reference evidence="1" key="1">
    <citation type="journal article" date="2015" name="Nature">
        <title>Complex archaea that bridge the gap between prokaryotes and eukaryotes.</title>
        <authorList>
            <person name="Spang A."/>
            <person name="Saw J.H."/>
            <person name="Jorgensen S.L."/>
            <person name="Zaremba-Niedzwiedzka K."/>
            <person name="Martijn J."/>
            <person name="Lind A.E."/>
            <person name="van Eijk R."/>
            <person name="Schleper C."/>
            <person name="Guy L."/>
            <person name="Ettema T.J."/>
        </authorList>
    </citation>
    <scope>NUCLEOTIDE SEQUENCE</scope>
</reference>
<feature type="non-terminal residue" evidence="1">
    <location>
        <position position="67"/>
    </location>
</feature>
<protein>
    <submittedName>
        <fullName evidence="1">Uncharacterized protein</fullName>
    </submittedName>
</protein>
<name>A0A0F9FG77_9ZZZZ</name>
<accession>A0A0F9FG77</accession>
<dbReference type="EMBL" id="LAZR01023743">
    <property type="protein sequence ID" value="KKL77456.1"/>
    <property type="molecule type" value="Genomic_DNA"/>
</dbReference>
<organism evidence="1">
    <name type="scientific">marine sediment metagenome</name>
    <dbReference type="NCBI Taxonomy" id="412755"/>
    <lineage>
        <taxon>unclassified sequences</taxon>
        <taxon>metagenomes</taxon>
        <taxon>ecological metagenomes</taxon>
    </lineage>
</organism>
<proteinExistence type="predicted"/>
<evidence type="ECO:0000313" key="1">
    <source>
        <dbReference type="EMBL" id="KKL77456.1"/>
    </source>
</evidence>
<dbReference type="AlphaFoldDB" id="A0A0F9FG77"/>
<comment type="caution">
    <text evidence="1">The sequence shown here is derived from an EMBL/GenBank/DDBJ whole genome shotgun (WGS) entry which is preliminary data.</text>
</comment>
<gene>
    <name evidence="1" type="ORF">LCGC14_2034670</name>
</gene>